<dbReference type="InterPro" id="IPR023828">
    <property type="entry name" value="Peptidase_S8_Ser-AS"/>
</dbReference>
<comment type="caution">
    <text evidence="5">Lacks conserved residue(s) required for the propagation of feature annotation.</text>
</comment>
<dbReference type="GO" id="GO:0006508">
    <property type="term" value="P:proteolysis"/>
    <property type="evidence" value="ECO:0007669"/>
    <property type="project" value="UniProtKB-KW"/>
</dbReference>
<dbReference type="InterPro" id="IPR036852">
    <property type="entry name" value="Peptidase_S8/S53_dom_sf"/>
</dbReference>
<keyword evidence="2" id="KW-0645">Protease</keyword>
<evidence type="ECO:0000313" key="10">
    <source>
        <dbReference type="Proteomes" id="UP000315971"/>
    </source>
</evidence>
<dbReference type="NCBIfam" id="TIGR04183">
    <property type="entry name" value="Por_Secre_tail"/>
    <property type="match status" value="1"/>
</dbReference>
<evidence type="ECO:0000256" key="3">
    <source>
        <dbReference type="ARBA" id="ARBA00022801"/>
    </source>
</evidence>
<keyword evidence="4" id="KW-0720">Serine protease</keyword>
<evidence type="ECO:0000256" key="4">
    <source>
        <dbReference type="ARBA" id="ARBA00022825"/>
    </source>
</evidence>
<dbReference type="InterPro" id="IPR026444">
    <property type="entry name" value="Secre_tail"/>
</dbReference>
<comment type="similarity">
    <text evidence="1 5">Belongs to the peptidase S8 family.</text>
</comment>
<evidence type="ECO:0000259" key="6">
    <source>
        <dbReference type="Pfam" id="PF00082"/>
    </source>
</evidence>
<dbReference type="GO" id="GO:0004252">
    <property type="term" value="F:serine-type endopeptidase activity"/>
    <property type="evidence" value="ECO:0007669"/>
    <property type="project" value="InterPro"/>
</dbReference>
<evidence type="ECO:0000256" key="2">
    <source>
        <dbReference type="ARBA" id="ARBA00022670"/>
    </source>
</evidence>
<dbReference type="InterPro" id="IPR008979">
    <property type="entry name" value="Galactose-bd-like_sf"/>
</dbReference>
<evidence type="ECO:0000313" key="9">
    <source>
        <dbReference type="EMBL" id="SMO35949.1"/>
    </source>
</evidence>
<dbReference type="InterPro" id="IPR000209">
    <property type="entry name" value="Peptidase_S8/S53_dom"/>
</dbReference>
<dbReference type="SUPFAM" id="SSF49785">
    <property type="entry name" value="Galactose-binding domain-like"/>
    <property type="match status" value="1"/>
</dbReference>
<dbReference type="SUPFAM" id="SSF52743">
    <property type="entry name" value="Subtilisin-like"/>
    <property type="match status" value="1"/>
</dbReference>
<evidence type="ECO:0000259" key="8">
    <source>
        <dbReference type="Pfam" id="PF20009"/>
    </source>
</evidence>
<keyword evidence="3" id="KW-0378">Hydrolase</keyword>
<evidence type="ECO:0000256" key="1">
    <source>
        <dbReference type="ARBA" id="ARBA00011073"/>
    </source>
</evidence>
<feature type="domain" description="GEVED" evidence="8">
    <location>
        <begin position="664"/>
        <end position="742"/>
    </location>
</feature>
<dbReference type="Pfam" id="PF20009">
    <property type="entry name" value="GEVED"/>
    <property type="match status" value="1"/>
</dbReference>
<dbReference type="Pfam" id="PF00082">
    <property type="entry name" value="Peptidase_S8"/>
    <property type="match status" value="1"/>
</dbReference>
<dbReference type="PANTHER" id="PTHR43399">
    <property type="entry name" value="SUBTILISIN-RELATED"/>
    <property type="match status" value="1"/>
</dbReference>
<dbReference type="Gene3D" id="2.60.120.380">
    <property type="match status" value="1"/>
</dbReference>
<reference evidence="9 10" key="1">
    <citation type="submission" date="2017-05" db="EMBL/GenBank/DDBJ databases">
        <authorList>
            <person name="Varghese N."/>
            <person name="Submissions S."/>
        </authorList>
    </citation>
    <scope>NUCLEOTIDE SEQUENCE [LARGE SCALE GENOMIC DNA]</scope>
    <source>
        <strain evidence="9 10">DSM 21342</strain>
    </source>
</reference>
<dbReference type="EMBL" id="FXSZ01000001">
    <property type="protein sequence ID" value="SMO35949.1"/>
    <property type="molecule type" value="Genomic_DNA"/>
</dbReference>
<dbReference type="InterPro" id="IPR051048">
    <property type="entry name" value="Peptidase_S8/S53_subtilisin"/>
</dbReference>
<dbReference type="InterPro" id="IPR045474">
    <property type="entry name" value="GEVED"/>
</dbReference>
<dbReference type="PANTHER" id="PTHR43399:SF4">
    <property type="entry name" value="CELL WALL-ASSOCIATED PROTEASE"/>
    <property type="match status" value="1"/>
</dbReference>
<dbReference type="Pfam" id="PF18962">
    <property type="entry name" value="Por_Secre_tail"/>
    <property type="match status" value="1"/>
</dbReference>
<organism evidence="9 10">
    <name type="scientific">Solitalea koreensis</name>
    <dbReference type="NCBI Taxonomy" id="543615"/>
    <lineage>
        <taxon>Bacteria</taxon>
        <taxon>Pseudomonadati</taxon>
        <taxon>Bacteroidota</taxon>
        <taxon>Sphingobacteriia</taxon>
        <taxon>Sphingobacteriales</taxon>
        <taxon>Sphingobacteriaceae</taxon>
        <taxon>Solitalea</taxon>
    </lineage>
</organism>
<protein>
    <submittedName>
        <fullName evidence="9">Por secretion system C-terminal sorting domain-containing protein</fullName>
    </submittedName>
</protein>
<gene>
    <name evidence="9" type="ORF">SAMN06265350_101263</name>
</gene>
<evidence type="ECO:0000256" key="5">
    <source>
        <dbReference type="PROSITE-ProRule" id="PRU01240"/>
    </source>
</evidence>
<sequence length="1247" mass="134203">MRKLFFPFVLVLFLVHGSQVVYSQNYKEISRTQKKVLTKLSDKLKDNYKLNHERVLALAKEKKWEVFKVNKDGSIMGLQGVDSKGYPIYLITNNLSSAATLQTDALWPGGSTGFNLKGSKSSLAGKIAIWDGSQVLGTHQEFAGRIKNGDNTSSYESHTTHVAGTLIASGINPSAKGMAFAAPDLYSYDFFNDDAEMAKAAADRGLLLSNHSYGNIAGWRFNSDRAGTNQDPQWEWWGQEGQFEDYKFGSYTSFATNWDKIAFNAPYYLIVKSAGNNRNQTGPNIGQAYYQRNDQGTFKLVNQRVAGAISNNDSYDILSTTSNAKNILVVGAIQPLTNGKYNQPSDVILAPFSSWGPTDDGRIKPDVVSLGINVLSTSSAANDAYAIMDGTSMAAPAVTGTALLLQEHYSNLNNNNFMRSATLKGLIIHTADEAGNAPGPDYQNGWGLVNAKRAALLISNNNNQGSLIQERSLNQGEKYQFQVIASGTEPLAATIAWTDPDATPTADGIVNSKDLKLINDLDIRITSANNTFAPWILDPANPANPATTGDNFRDNIEKIFIAASQPGEVYTITVSHKGTLKNGKQDYSIIVSGVGGKSYCTSAGLSPTGSRITNVFMGRINNNTAGLCTGYSNFSNLSTSIEPSQVLPLSITTGNCGSANPSIVKVFVDWNSNGSFDDAGELVSTNPNIAPGSTINTTITAPNNITIGKTVRMRIILQEGTDPNSVISCGSYASGETEDYAIAIVPPSNDIAVTALVNPDNNSCQNNNQNVTVRITNEGTLTQSNIPVSTVLSDATGALKTFTGIIAGPLSRGAAINFTFPETFSSIGGHNYTFTTTANLSGDQIGSNNTLIQTVVTNPVPSPPLLSAAICDDVPGNVLLQASTTSGTTFWYDSPTATNPIAAGNKAMTTTNATVLYGALNDFSGSVGPVNKSVFGFTGSAYNQFSPSVKITALAPIELEKARLYIGHSGIINFSVTNEKTGEEVSSVSLNVTATRKPEALGAQLVDPTDTGTVYNLNLKIPVPGNYLINISYDKDATILRNNANVNGYPFQISGVMSITGNTASTGPLNYYYYFYDMKVKALGCISPREAVSVNKPLITLVNGELVSNQLGNNQWYLNGRLIEKATDSHYKPEHSGTYQVKVEGECTSSSNEINYTRPDIPSNIDMKLFPVPAADLFTLQFNAWETSNLEVRILDINGKVILRETGENFSGLYSKTYRLDDYATGVYLVDVKINTKDYIQKFTVVK</sequence>
<feature type="domain" description="Peptidase S8/S53" evidence="6">
    <location>
        <begin position="144"/>
        <end position="447"/>
    </location>
</feature>
<dbReference type="OrthoDB" id="9792152at2"/>
<dbReference type="PROSITE" id="PS00138">
    <property type="entry name" value="SUBTILASE_SER"/>
    <property type="match status" value="1"/>
</dbReference>
<feature type="domain" description="Secretion system C-terminal sorting" evidence="7">
    <location>
        <begin position="1169"/>
        <end position="1245"/>
    </location>
</feature>
<dbReference type="InterPro" id="IPR034058">
    <property type="entry name" value="TagA/B/C/D_pept_dom"/>
</dbReference>
<evidence type="ECO:0000259" key="7">
    <source>
        <dbReference type="Pfam" id="PF18962"/>
    </source>
</evidence>
<proteinExistence type="inferred from homology"/>
<dbReference type="Proteomes" id="UP000315971">
    <property type="component" value="Unassembled WGS sequence"/>
</dbReference>
<dbReference type="RefSeq" id="WP_142600799.1">
    <property type="nucleotide sequence ID" value="NZ_FXSZ01000001.1"/>
</dbReference>
<dbReference type="AlphaFoldDB" id="A0A521AMC5"/>
<dbReference type="CDD" id="cd04842">
    <property type="entry name" value="Peptidases_S8_Kp43_protease"/>
    <property type="match status" value="1"/>
</dbReference>
<dbReference type="Gene3D" id="3.40.50.200">
    <property type="entry name" value="Peptidase S8/S53 domain"/>
    <property type="match status" value="1"/>
</dbReference>
<dbReference type="PROSITE" id="PS51892">
    <property type="entry name" value="SUBTILASE"/>
    <property type="match status" value="1"/>
</dbReference>
<accession>A0A521AMC5</accession>
<keyword evidence="10" id="KW-1185">Reference proteome</keyword>
<name>A0A521AMC5_9SPHI</name>